<name>A0AAV7VNY3_PLEWA</name>
<proteinExistence type="predicted"/>
<dbReference type="AlphaFoldDB" id="A0AAV7VNY3"/>
<comment type="caution">
    <text evidence="2">The sequence shown here is derived from an EMBL/GenBank/DDBJ whole genome shotgun (WGS) entry which is preliminary data.</text>
</comment>
<feature type="region of interest" description="Disordered" evidence="1">
    <location>
        <begin position="1"/>
        <end position="131"/>
    </location>
</feature>
<dbReference type="Proteomes" id="UP001066276">
    <property type="component" value="Chromosome 2_1"/>
</dbReference>
<feature type="region of interest" description="Disordered" evidence="1">
    <location>
        <begin position="165"/>
        <end position="197"/>
    </location>
</feature>
<evidence type="ECO:0000313" key="3">
    <source>
        <dbReference type="Proteomes" id="UP001066276"/>
    </source>
</evidence>
<dbReference type="EMBL" id="JANPWB010000003">
    <property type="protein sequence ID" value="KAJ1201774.1"/>
    <property type="molecule type" value="Genomic_DNA"/>
</dbReference>
<reference evidence="2" key="1">
    <citation type="journal article" date="2022" name="bioRxiv">
        <title>Sequencing and chromosome-scale assembly of the giantPleurodeles waltlgenome.</title>
        <authorList>
            <person name="Brown T."/>
            <person name="Elewa A."/>
            <person name="Iarovenko S."/>
            <person name="Subramanian E."/>
            <person name="Araus A.J."/>
            <person name="Petzold A."/>
            <person name="Susuki M."/>
            <person name="Suzuki K.-i.T."/>
            <person name="Hayashi T."/>
            <person name="Toyoda A."/>
            <person name="Oliveira C."/>
            <person name="Osipova E."/>
            <person name="Leigh N.D."/>
            <person name="Simon A."/>
            <person name="Yun M.H."/>
        </authorList>
    </citation>
    <scope>NUCLEOTIDE SEQUENCE</scope>
    <source>
        <strain evidence="2">20211129_DDA</strain>
        <tissue evidence="2">Liver</tissue>
    </source>
</reference>
<gene>
    <name evidence="2" type="ORF">NDU88_005580</name>
</gene>
<organism evidence="2 3">
    <name type="scientific">Pleurodeles waltl</name>
    <name type="common">Iberian ribbed newt</name>
    <dbReference type="NCBI Taxonomy" id="8319"/>
    <lineage>
        <taxon>Eukaryota</taxon>
        <taxon>Metazoa</taxon>
        <taxon>Chordata</taxon>
        <taxon>Craniata</taxon>
        <taxon>Vertebrata</taxon>
        <taxon>Euteleostomi</taxon>
        <taxon>Amphibia</taxon>
        <taxon>Batrachia</taxon>
        <taxon>Caudata</taxon>
        <taxon>Salamandroidea</taxon>
        <taxon>Salamandridae</taxon>
        <taxon>Pleurodelinae</taxon>
        <taxon>Pleurodeles</taxon>
    </lineage>
</organism>
<accession>A0AAV7VNY3</accession>
<evidence type="ECO:0000256" key="1">
    <source>
        <dbReference type="SAM" id="MobiDB-lite"/>
    </source>
</evidence>
<keyword evidence="3" id="KW-1185">Reference proteome</keyword>
<evidence type="ECO:0000313" key="2">
    <source>
        <dbReference type="EMBL" id="KAJ1201774.1"/>
    </source>
</evidence>
<sequence>MAPLAPSFQVPFSLPPPVGGGPPSETQTQASPPQGLCTPTVGPAPSRSQSLESFRPGSKGDRGGQGLRRGPSAAPQAARAGREGSQSSGPHPRVGAAPLIWCLPPRQEGGARRHSSGRDPPPGRTPALSGPLTALQPAAIVYGGAPKPTSDPPGASRSGRHLERLFTGSAGPPYEGEPPAFHQIAPADFSTGPRDTGEPCTAFCFAPLDRDS</sequence>
<protein>
    <submittedName>
        <fullName evidence="2">Uncharacterized protein</fullName>
    </submittedName>
</protein>